<dbReference type="Pfam" id="PF10712">
    <property type="entry name" value="NAD-GH"/>
    <property type="match status" value="1"/>
</dbReference>
<dbReference type="AlphaFoldDB" id="A0A8H6E462"/>
<proteinExistence type="predicted"/>
<gene>
    <name evidence="3" type="ORF">ETB97_003800</name>
</gene>
<dbReference type="InterPro" id="IPR056884">
    <property type="entry name" value="NPHP3-like_N"/>
</dbReference>
<name>A0A8H6E462_PETAA</name>
<protein>
    <recommendedName>
        <fullName evidence="2">Nephrocystin 3-like N-terminal domain-containing protein</fullName>
    </recommendedName>
</protein>
<evidence type="ECO:0000259" key="2">
    <source>
        <dbReference type="Pfam" id="PF24883"/>
    </source>
</evidence>
<keyword evidence="1" id="KW-0677">Repeat</keyword>
<accession>A0A8H6E462</accession>
<evidence type="ECO:0000256" key="1">
    <source>
        <dbReference type="ARBA" id="ARBA00022737"/>
    </source>
</evidence>
<dbReference type="Pfam" id="PF24883">
    <property type="entry name" value="NPHP3_N"/>
    <property type="match status" value="1"/>
</dbReference>
<feature type="domain" description="Nephrocystin 3-like N-terminal" evidence="2">
    <location>
        <begin position="95"/>
        <end position="239"/>
    </location>
</feature>
<dbReference type="Proteomes" id="UP000541154">
    <property type="component" value="Unassembled WGS sequence"/>
</dbReference>
<reference evidence="3 4" key="1">
    <citation type="submission" date="2019-04" db="EMBL/GenBank/DDBJ databases">
        <title>Aspergillus burnettii sp. nov., novel species from soil in southeast Queensland.</title>
        <authorList>
            <person name="Gilchrist C.L.M."/>
            <person name="Pitt J.I."/>
            <person name="Lange L."/>
            <person name="Lacey H.J."/>
            <person name="Vuong D."/>
            <person name="Midgley D.J."/>
            <person name="Greenfield P."/>
            <person name="Bradbury M."/>
            <person name="Lacey E."/>
            <person name="Busk P.K."/>
            <person name="Pilgaard B."/>
            <person name="Chooi Y.H."/>
            <person name="Piggott A.M."/>
        </authorList>
    </citation>
    <scope>NUCLEOTIDE SEQUENCE [LARGE SCALE GENOMIC DNA]</scope>
    <source>
        <strain evidence="3 4">FRR 5400</strain>
    </source>
</reference>
<sequence length="252" mass="28515">MRDSGGGRLVHDTEGIHASDETGIFGGLTLGVVEGAVRTALLTELPRSDRLLLPLKLKENISYLIDWFLDKISTPAHRQCKERISILDPQDAAFHWVFRNVGSKKWWNLMDCSTLWFPSTSECYLNHISSSIVNEARTRLSRTNTLVRYFFCRAVDETEGDLRTLLKNLLHQIVYNPPREKRTSIAKHFMEAIPAQRLDEQDVSLKEALLRASIDKLQTALTGLIEEREDLVVFVDGADPGRITIGDLLPCV</sequence>
<dbReference type="EMBL" id="SPNV01000191">
    <property type="protein sequence ID" value="KAF5858797.1"/>
    <property type="molecule type" value="Genomic_DNA"/>
</dbReference>
<organism evidence="3 4">
    <name type="scientific">Petromyces alliaceus</name>
    <name type="common">Aspergillus alliaceus</name>
    <dbReference type="NCBI Taxonomy" id="209559"/>
    <lineage>
        <taxon>Eukaryota</taxon>
        <taxon>Fungi</taxon>
        <taxon>Dikarya</taxon>
        <taxon>Ascomycota</taxon>
        <taxon>Pezizomycotina</taxon>
        <taxon>Eurotiomycetes</taxon>
        <taxon>Eurotiomycetidae</taxon>
        <taxon>Eurotiales</taxon>
        <taxon>Aspergillaceae</taxon>
        <taxon>Aspergillus</taxon>
        <taxon>Aspergillus subgen. Circumdati</taxon>
    </lineage>
</organism>
<keyword evidence="4" id="KW-1185">Reference proteome</keyword>
<evidence type="ECO:0000313" key="4">
    <source>
        <dbReference type="Proteomes" id="UP000541154"/>
    </source>
</evidence>
<dbReference type="InterPro" id="IPR019651">
    <property type="entry name" value="Glutamate_DH_NAD-spec"/>
</dbReference>
<evidence type="ECO:0000313" key="3">
    <source>
        <dbReference type="EMBL" id="KAF5858797.1"/>
    </source>
</evidence>
<comment type="caution">
    <text evidence="3">The sequence shown here is derived from an EMBL/GenBank/DDBJ whole genome shotgun (WGS) entry which is preliminary data.</text>
</comment>